<gene>
    <name evidence="1" type="ORF">TIFTF001_024597</name>
</gene>
<evidence type="ECO:0000313" key="1">
    <source>
        <dbReference type="EMBL" id="GMN55482.1"/>
    </source>
</evidence>
<protein>
    <submittedName>
        <fullName evidence="1">Uncharacterized protein</fullName>
    </submittedName>
</protein>
<keyword evidence="2" id="KW-1185">Reference proteome</keyword>
<evidence type="ECO:0000313" key="2">
    <source>
        <dbReference type="Proteomes" id="UP001187192"/>
    </source>
</evidence>
<organism evidence="1 2">
    <name type="scientific">Ficus carica</name>
    <name type="common">Common fig</name>
    <dbReference type="NCBI Taxonomy" id="3494"/>
    <lineage>
        <taxon>Eukaryota</taxon>
        <taxon>Viridiplantae</taxon>
        <taxon>Streptophyta</taxon>
        <taxon>Embryophyta</taxon>
        <taxon>Tracheophyta</taxon>
        <taxon>Spermatophyta</taxon>
        <taxon>Magnoliopsida</taxon>
        <taxon>eudicotyledons</taxon>
        <taxon>Gunneridae</taxon>
        <taxon>Pentapetalae</taxon>
        <taxon>rosids</taxon>
        <taxon>fabids</taxon>
        <taxon>Rosales</taxon>
        <taxon>Moraceae</taxon>
        <taxon>Ficeae</taxon>
        <taxon>Ficus</taxon>
    </lineage>
</organism>
<dbReference type="AlphaFoldDB" id="A0AA88DGY6"/>
<sequence>MVRNYNKELVDESIWIVGNQSKVNYWKANWIGYPIVSKINAPDNIPINVLVGNFIHDNRWKLPQSFYDAFPNIVNDIRNVSIAEKTADELRWRHCADEADALDTGTMHNSVSDLLILKMFQLKVNIDSAANESPGMTVELMGVICIVEYAKQHHWNYLWLDCDSVYVVNLIKPKNKLAAQAVHMTQPSWWFNAPQFDAAVAKDMAGLPCYTFCN</sequence>
<proteinExistence type="predicted"/>
<comment type="caution">
    <text evidence="1">The sequence shown here is derived from an EMBL/GenBank/DDBJ whole genome shotgun (WGS) entry which is preliminary data.</text>
</comment>
<dbReference type="EMBL" id="BTGU01000057">
    <property type="protein sequence ID" value="GMN55482.1"/>
    <property type="molecule type" value="Genomic_DNA"/>
</dbReference>
<accession>A0AA88DGY6</accession>
<dbReference type="Proteomes" id="UP001187192">
    <property type="component" value="Unassembled WGS sequence"/>
</dbReference>
<name>A0AA88DGY6_FICCA</name>
<reference evidence="1" key="1">
    <citation type="submission" date="2023-07" db="EMBL/GenBank/DDBJ databases">
        <title>draft genome sequence of fig (Ficus carica).</title>
        <authorList>
            <person name="Takahashi T."/>
            <person name="Nishimura K."/>
        </authorList>
    </citation>
    <scope>NUCLEOTIDE SEQUENCE</scope>
</reference>